<dbReference type="EMBL" id="VCAU01000008">
    <property type="protein sequence ID" value="KAF9893349.1"/>
    <property type="molecule type" value="Genomic_DNA"/>
</dbReference>
<dbReference type="PANTHER" id="PTHR31687:SF3">
    <property type="entry name" value="PROTEIN URG3"/>
    <property type="match status" value="1"/>
</dbReference>
<sequence length="433" mass="48140">MTPEINYILSLQAVRDRAHHVLFLAESNRLNHFDYNPDRLTDVVQYVTNVIKDGYGPDKYAQIPPHGRWQHFLVGDVDRIATLLHRYKHRGYNLKEEARSLVDLFFVSVLLDAGAGDAWKFREPDTEATFVRSEGIAVASLHMFLNGEFATVSSTRKDVVLGAALRDLKASQLELGFQIEESNPFIGTAARVELLNALGKSLLDLPEIFGDDGRPGNLVDYLLAKAGQTGPIDFEDLWQLLQKVLLPIWPSSRTQLDGHPVGDAWPLHALAQNPDPSAPPQHQKYANIQPFHKLTQWLAYSLMVPFERLLRRPFENAHLATGLPEYRNGGVFVDLGVLTLKPRSLEQGRKNSGGDLPAFEATGDEIVEWRALTVALLDKVHGALQETELAAAQLTLPQVLEAGSWKAGRKLAAENRPDTKSSPILIMGDGTLF</sequence>
<proteinExistence type="predicted"/>
<evidence type="ECO:0008006" key="3">
    <source>
        <dbReference type="Google" id="ProtNLM"/>
    </source>
</evidence>
<name>A0AAD4CV87_ASPNN</name>
<organism evidence="1 2">
    <name type="scientific">Aspergillus nanangensis</name>
    <dbReference type="NCBI Taxonomy" id="2582783"/>
    <lineage>
        <taxon>Eukaryota</taxon>
        <taxon>Fungi</taxon>
        <taxon>Dikarya</taxon>
        <taxon>Ascomycota</taxon>
        <taxon>Pezizomycotina</taxon>
        <taxon>Eurotiomycetes</taxon>
        <taxon>Eurotiomycetidae</taxon>
        <taxon>Eurotiales</taxon>
        <taxon>Aspergillaceae</taxon>
        <taxon>Aspergillus</taxon>
        <taxon>Aspergillus subgen. Circumdati</taxon>
    </lineage>
</organism>
<dbReference type="Pfam" id="PF07958">
    <property type="entry name" value="DUF1688"/>
    <property type="match status" value="1"/>
</dbReference>
<gene>
    <name evidence="1" type="ORF">FE257_011781</name>
</gene>
<protein>
    <recommendedName>
        <fullName evidence="3">DUF1688 domain protein</fullName>
    </recommendedName>
</protein>
<evidence type="ECO:0000313" key="1">
    <source>
        <dbReference type="EMBL" id="KAF9893349.1"/>
    </source>
</evidence>
<evidence type="ECO:0000313" key="2">
    <source>
        <dbReference type="Proteomes" id="UP001194746"/>
    </source>
</evidence>
<keyword evidence="2" id="KW-1185">Reference proteome</keyword>
<comment type="caution">
    <text evidence="1">The sequence shown here is derived from an EMBL/GenBank/DDBJ whole genome shotgun (WGS) entry which is preliminary data.</text>
</comment>
<reference evidence="1" key="1">
    <citation type="journal article" date="2019" name="Beilstein J. Org. Chem.">
        <title>Nanangenines: drimane sesquiterpenoids as the dominant metabolite cohort of a novel Australian fungus, Aspergillus nanangensis.</title>
        <authorList>
            <person name="Lacey H.J."/>
            <person name="Gilchrist C.L.M."/>
            <person name="Crombie A."/>
            <person name="Kalaitzis J.A."/>
            <person name="Vuong D."/>
            <person name="Rutledge P.J."/>
            <person name="Turner P."/>
            <person name="Pitt J.I."/>
            <person name="Lacey E."/>
            <person name="Chooi Y.H."/>
            <person name="Piggott A.M."/>
        </authorList>
    </citation>
    <scope>NUCLEOTIDE SEQUENCE</scope>
    <source>
        <strain evidence="1">MST-FP2251</strain>
    </source>
</reference>
<reference evidence="1" key="2">
    <citation type="submission" date="2020-02" db="EMBL/GenBank/DDBJ databases">
        <authorList>
            <person name="Gilchrist C.L.M."/>
            <person name="Chooi Y.-H."/>
        </authorList>
    </citation>
    <scope>NUCLEOTIDE SEQUENCE</scope>
    <source>
        <strain evidence="1">MST-FP2251</strain>
    </source>
</reference>
<dbReference type="PANTHER" id="PTHR31687">
    <property type="match status" value="1"/>
</dbReference>
<dbReference type="InterPro" id="IPR012469">
    <property type="entry name" value="DUF1688"/>
</dbReference>
<dbReference type="AlphaFoldDB" id="A0AAD4CV87"/>
<dbReference type="Proteomes" id="UP001194746">
    <property type="component" value="Unassembled WGS sequence"/>
</dbReference>
<accession>A0AAD4CV87</accession>